<sequence length="155" mass="15846">MTSIYLISTLLMGVLLIAVAFALTRSGQRATPAGGAGVSGGQRSYREWSPRADDASNRLVRLANEPVVWGVTFVTLALVFLAGAILLIADVSIAGGILGTAIIAVGAAVLVGYVFFGSYFAARDRIGQPAAAVAVASVTIGITVLLVVVVMLLLA</sequence>
<comment type="caution">
    <text evidence="3">The sequence shown here is derived from an EMBL/GenBank/DDBJ whole genome shotgun (WGS) entry which is preliminary data.</text>
</comment>
<name>A0ABD5P5J2_9EURY</name>
<feature type="transmembrane region" description="Helical" evidence="2">
    <location>
        <begin position="96"/>
        <end position="120"/>
    </location>
</feature>
<evidence type="ECO:0000256" key="1">
    <source>
        <dbReference type="SAM" id="MobiDB-lite"/>
    </source>
</evidence>
<evidence type="ECO:0000313" key="4">
    <source>
        <dbReference type="Proteomes" id="UP001595821"/>
    </source>
</evidence>
<feature type="transmembrane region" description="Helical" evidence="2">
    <location>
        <begin position="132"/>
        <end position="154"/>
    </location>
</feature>
<reference evidence="3 4" key="1">
    <citation type="journal article" date="2014" name="Int. J. Syst. Evol. Microbiol.">
        <title>Complete genome sequence of Corynebacterium casei LMG S-19264T (=DSM 44701T), isolated from a smear-ripened cheese.</title>
        <authorList>
            <consortium name="US DOE Joint Genome Institute (JGI-PGF)"/>
            <person name="Walter F."/>
            <person name="Albersmeier A."/>
            <person name="Kalinowski J."/>
            <person name="Ruckert C."/>
        </authorList>
    </citation>
    <scope>NUCLEOTIDE SEQUENCE [LARGE SCALE GENOMIC DNA]</scope>
    <source>
        <strain evidence="3 4">IBRC-M 10912</strain>
    </source>
</reference>
<protein>
    <submittedName>
        <fullName evidence="3">Uncharacterized protein</fullName>
    </submittedName>
</protein>
<dbReference type="GeneID" id="71852087"/>
<keyword evidence="2" id="KW-1133">Transmembrane helix</keyword>
<feature type="region of interest" description="Disordered" evidence="1">
    <location>
        <begin position="29"/>
        <end position="49"/>
    </location>
</feature>
<dbReference type="RefSeq" id="WP_246970873.1">
    <property type="nucleotide sequence ID" value="NZ_CP095397.1"/>
</dbReference>
<evidence type="ECO:0000313" key="3">
    <source>
        <dbReference type="EMBL" id="MFC4249442.1"/>
    </source>
</evidence>
<dbReference type="AlphaFoldDB" id="A0ABD5P5J2"/>
<evidence type="ECO:0000256" key="2">
    <source>
        <dbReference type="SAM" id="Phobius"/>
    </source>
</evidence>
<keyword evidence="2" id="KW-0472">Membrane</keyword>
<organism evidence="3 4">
    <name type="scientific">Natribaculum luteum</name>
    <dbReference type="NCBI Taxonomy" id="1586232"/>
    <lineage>
        <taxon>Archaea</taxon>
        <taxon>Methanobacteriati</taxon>
        <taxon>Methanobacteriota</taxon>
        <taxon>Stenosarchaea group</taxon>
        <taxon>Halobacteria</taxon>
        <taxon>Halobacteriales</taxon>
        <taxon>Natrialbaceae</taxon>
        <taxon>Natribaculum</taxon>
    </lineage>
</organism>
<feature type="transmembrane region" description="Helical" evidence="2">
    <location>
        <begin position="67"/>
        <end position="89"/>
    </location>
</feature>
<keyword evidence="2" id="KW-0812">Transmembrane</keyword>
<dbReference type="Proteomes" id="UP001595821">
    <property type="component" value="Unassembled WGS sequence"/>
</dbReference>
<gene>
    <name evidence="3" type="ORF">ACFOZ7_21335</name>
</gene>
<dbReference type="EMBL" id="JBHSDJ010000132">
    <property type="protein sequence ID" value="MFC4249442.1"/>
    <property type="molecule type" value="Genomic_DNA"/>
</dbReference>
<proteinExistence type="predicted"/>
<accession>A0ABD5P5J2</accession>